<accession>A0A5J6WL16</accession>
<reference evidence="10 11" key="1">
    <citation type="submission" date="2019-09" db="EMBL/GenBank/DDBJ databases">
        <title>Hybrid Assembly of the complete Genome of the Deep-Sea Bacterium Moritella marina from long Nanopore and Illumina reads.</title>
        <authorList>
            <person name="Magin S."/>
            <person name="Georgoulis A."/>
            <person name="Papadimitriou K."/>
            <person name="Iliakis G."/>
            <person name="Vorgias C.E."/>
        </authorList>
    </citation>
    <scope>NUCLEOTIDE SEQUENCE [LARGE SCALE GENOMIC DNA]</scope>
    <source>
        <strain evidence="10 11">MP-1</strain>
    </source>
</reference>
<dbReference type="Gene3D" id="3.40.50.2300">
    <property type="match status" value="1"/>
</dbReference>
<dbReference type="GO" id="GO:0000156">
    <property type="term" value="F:phosphorelay response regulator activity"/>
    <property type="evidence" value="ECO:0007669"/>
    <property type="project" value="TreeGrafter"/>
</dbReference>
<evidence type="ECO:0000256" key="4">
    <source>
        <dbReference type="ARBA" id="ARBA00023125"/>
    </source>
</evidence>
<evidence type="ECO:0000256" key="6">
    <source>
        <dbReference type="PROSITE-ProRule" id="PRU00169"/>
    </source>
</evidence>
<evidence type="ECO:0000256" key="1">
    <source>
        <dbReference type="ARBA" id="ARBA00022553"/>
    </source>
</evidence>
<feature type="modified residue" description="4-aspartylphosphate" evidence="6">
    <location>
        <position position="51"/>
    </location>
</feature>
<dbReference type="InterPro" id="IPR001789">
    <property type="entry name" value="Sig_transdc_resp-reg_receiver"/>
</dbReference>
<evidence type="ECO:0000259" key="8">
    <source>
        <dbReference type="PROSITE" id="PS50110"/>
    </source>
</evidence>
<evidence type="ECO:0000256" key="7">
    <source>
        <dbReference type="PROSITE-ProRule" id="PRU01091"/>
    </source>
</evidence>
<gene>
    <name evidence="10" type="ORF">FR932_06380</name>
</gene>
<evidence type="ECO:0000256" key="2">
    <source>
        <dbReference type="ARBA" id="ARBA00023012"/>
    </source>
</evidence>
<dbReference type="AlphaFoldDB" id="A0A5J6WL16"/>
<dbReference type="KEGG" id="mmaa:FR932_06380"/>
<sequence>MKILLVEDHQDIAGIIFDFFEIKGYTLDYAQDGVHGYELASNNYYDLIILDVQMPRMDGLTVCQKLREQGDDTPILMLTARDTREDTLAGFDCGADDYLIKPFDLDILGARIQALHRRRSGKNAAKILTFKDLSLDLKTHIASRNGCNFDLNPTQFTILKLLMMRNPEIVTKNEIINAIWGEDEPEGDILRSHIYQLRNQVDKPFQQQYIKTLSKIGYQLVSV</sequence>
<dbReference type="CDD" id="cd17574">
    <property type="entry name" value="REC_OmpR"/>
    <property type="match status" value="1"/>
</dbReference>
<dbReference type="PROSITE" id="PS50110">
    <property type="entry name" value="RESPONSE_REGULATORY"/>
    <property type="match status" value="1"/>
</dbReference>
<evidence type="ECO:0000256" key="5">
    <source>
        <dbReference type="ARBA" id="ARBA00023163"/>
    </source>
</evidence>
<keyword evidence="4 7" id="KW-0238">DNA-binding</keyword>
<dbReference type="InterPro" id="IPR039420">
    <property type="entry name" value="WalR-like"/>
</dbReference>
<dbReference type="SUPFAM" id="SSF46894">
    <property type="entry name" value="C-terminal effector domain of the bipartite response regulators"/>
    <property type="match status" value="1"/>
</dbReference>
<feature type="DNA-binding region" description="OmpR/PhoB-type" evidence="7">
    <location>
        <begin position="125"/>
        <end position="222"/>
    </location>
</feature>
<dbReference type="InterPro" id="IPR016032">
    <property type="entry name" value="Sig_transdc_resp-reg_C-effctor"/>
</dbReference>
<dbReference type="OrthoDB" id="9802426at2"/>
<protein>
    <submittedName>
        <fullName evidence="10">Response regulator transcription factor</fullName>
    </submittedName>
</protein>
<dbReference type="Pfam" id="PF00072">
    <property type="entry name" value="Response_reg"/>
    <property type="match status" value="1"/>
</dbReference>
<dbReference type="SMART" id="SM00448">
    <property type="entry name" value="REC"/>
    <property type="match status" value="1"/>
</dbReference>
<feature type="domain" description="Response regulatory" evidence="8">
    <location>
        <begin position="2"/>
        <end position="116"/>
    </location>
</feature>
<dbReference type="CDD" id="cd00383">
    <property type="entry name" value="trans_reg_C"/>
    <property type="match status" value="1"/>
</dbReference>
<dbReference type="SUPFAM" id="SSF52172">
    <property type="entry name" value="CheY-like"/>
    <property type="match status" value="1"/>
</dbReference>
<feature type="domain" description="OmpR/PhoB-type" evidence="9">
    <location>
        <begin position="125"/>
        <end position="222"/>
    </location>
</feature>
<evidence type="ECO:0000256" key="3">
    <source>
        <dbReference type="ARBA" id="ARBA00023015"/>
    </source>
</evidence>
<dbReference type="GO" id="GO:0032993">
    <property type="term" value="C:protein-DNA complex"/>
    <property type="evidence" value="ECO:0007669"/>
    <property type="project" value="TreeGrafter"/>
</dbReference>
<dbReference type="Gene3D" id="1.10.10.10">
    <property type="entry name" value="Winged helix-like DNA-binding domain superfamily/Winged helix DNA-binding domain"/>
    <property type="match status" value="1"/>
</dbReference>
<evidence type="ECO:0000259" key="9">
    <source>
        <dbReference type="PROSITE" id="PS51755"/>
    </source>
</evidence>
<evidence type="ECO:0000313" key="11">
    <source>
        <dbReference type="Proteomes" id="UP000327424"/>
    </source>
</evidence>
<dbReference type="InterPro" id="IPR001867">
    <property type="entry name" value="OmpR/PhoB-type_DNA-bd"/>
</dbReference>
<dbReference type="Gene3D" id="6.10.250.690">
    <property type="match status" value="1"/>
</dbReference>
<dbReference type="GO" id="GO:0000976">
    <property type="term" value="F:transcription cis-regulatory region binding"/>
    <property type="evidence" value="ECO:0007669"/>
    <property type="project" value="TreeGrafter"/>
</dbReference>
<keyword evidence="11" id="KW-1185">Reference proteome</keyword>
<dbReference type="Pfam" id="PF00486">
    <property type="entry name" value="Trans_reg_C"/>
    <property type="match status" value="1"/>
</dbReference>
<keyword evidence="1 6" id="KW-0597">Phosphoprotein</keyword>
<dbReference type="PROSITE" id="PS51755">
    <property type="entry name" value="OMPR_PHOB"/>
    <property type="match status" value="1"/>
</dbReference>
<dbReference type="PANTHER" id="PTHR48111">
    <property type="entry name" value="REGULATOR OF RPOS"/>
    <property type="match status" value="1"/>
</dbReference>
<keyword evidence="2" id="KW-0902">Two-component regulatory system</keyword>
<name>A0A5J6WL16_MORMI</name>
<dbReference type="EMBL" id="CP044399">
    <property type="protein sequence ID" value="QFI37485.1"/>
    <property type="molecule type" value="Genomic_DNA"/>
</dbReference>
<dbReference type="Proteomes" id="UP000327424">
    <property type="component" value="Chromosome"/>
</dbReference>
<dbReference type="PANTHER" id="PTHR48111:SF22">
    <property type="entry name" value="REGULATOR OF RPOS"/>
    <property type="match status" value="1"/>
</dbReference>
<dbReference type="FunFam" id="3.40.50.2300:FF:000001">
    <property type="entry name" value="DNA-binding response regulator PhoB"/>
    <property type="match status" value="1"/>
</dbReference>
<keyword evidence="5" id="KW-0804">Transcription</keyword>
<dbReference type="InterPro" id="IPR036388">
    <property type="entry name" value="WH-like_DNA-bd_sf"/>
</dbReference>
<dbReference type="RefSeq" id="WP_019440297.1">
    <property type="nucleotide sequence ID" value="NZ_ALOE01000006.1"/>
</dbReference>
<dbReference type="SMART" id="SM00862">
    <property type="entry name" value="Trans_reg_C"/>
    <property type="match status" value="1"/>
</dbReference>
<proteinExistence type="predicted"/>
<evidence type="ECO:0000313" key="10">
    <source>
        <dbReference type="EMBL" id="QFI37485.1"/>
    </source>
</evidence>
<dbReference type="GO" id="GO:0006355">
    <property type="term" value="P:regulation of DNA-templated transcription"/>
    <property type="evidence" value="ECO:0007669"/>
    <property type="project" value="InterPro"/>
</dbReference>
<dbReference type="InterPro" id="IPR011006">
    <property type="entry name" value="CheY-like_superfamily"/>
</dbReference>
<organism evidence="10 11">
    <name type="scientific">Moritella marina ATCC 15381</name>
    <dbReference type="NCBI Taxonomy" id="1202962"/>
    <lineage>
        <taxon>Bacteria</taxon>
        <taxon>Pseudomonadati</taxon>
        <taxon>Pseudomonadota</taxon>
        <taxon>Gammaproteobacteria</taxon>
        <taxon>Alteromonadales</taxon>
        <taxon>Moritellaceae</taxon>
        <taxon>Moritella</taxon>
    </lineage>
</organism>
<keyword evidence="3" id="KW-0805">Transcription regulation</keyword>
<dbReference type="GO" id="GO:0005829">
    <property type="term" value="C:cytosol"/>
    <property type="evidence" value="ECO:0007669"/>
    <property type="project" value="TreeGrafter"/>
</dbReference>